<protein>
    <submittedName>
        <fullName evidence="2">Uncharacterized protein AlNc14C231G9292</fullName>
    </submittedName>
</protein>
<name>F0WSF1_9STRA</name>
<evidence type="ECO:0000256" key="1">
    <source>
        <dbReference type="ARBA" id="ARBA00010994"/>
    </source>
</evidence>
<organism evidence="2">
    <name type="scientific">Albugo laibachii Nc14</name>
    <dbReference type="NCBI Taxonomy" id="890382"/>
    <lineage>
        <taxon>Eukaryota</taxon>
        <taxon>Sar</taxon>
        <taxon>Stramenopiles</taxon>
        <taxon>Oomycota</taxon>
        <taxon>Peronosporomycetes</taxon>
        <taxon>Albuginales</taxon>
        <taxon>Albuginaceae</taxon>
        <taxon>Albugo</taxon>
    </lineage>
</organism>
<dbReference type="HOGENOM" id="CLU_1368397_0_0_1"/>
<dbReference type="Pfam" id="PF05517">
    <property type="entry name" value="p25-alpha"/>
    <property type="match status" value="1"/>
</dbReference>
<accession>F0WSF1</accession>
<dbReference type="EMBL" id="FR824276">
    <property type="protein sequence ID" value="CCA24272.1"/>
    <property type="molecule type" value="Genomic_DNA"/>
</dbReference>
<dbReference type="AlphaFoldDB" id="F0WSF1"/>
<comment type="similarity">
    <text evidence="1">Belongs to the TPPP family.</text>
</comment>
<sequence>MNNHSLMSTEQLDDMVITSSSIPLNATEQRTLVPCISHVPGEQNVHNGSSGMNHIVVDEDILSNIPLERREVGVYDPHTLLKCIFHYYCVWGRRNAKESALFMLDHSKFGRIFRDCPHLINAKFPRAAIDLIFFKVLKAGERRIKYASFLDALRLVAVGKYPKLPLQQSLPKLVATHLARLPCITDLTNDEELEALFVVE</sequence>
<proteinExistence type="inferred from homology"/>
<reference evidence="2" key="1">
    <citation type="journal article" date="2011" name="PLoS Biol.">
        <title>Gene gain and loss during evolution of obligate parasitism in the white rust pathogen of Arabidopsis thaliana.</title>
        <authorList>
            <person name="Kemen E."/>
            <person name="Gardiner A."/>
            <person name="Schultz-Larsen T."/>
            <person name="Kemen A.C."/>
            <person name="Balmuth A.L."/>
            <person name="Robert-Seilaniantz A."/>
            <person name="Bailey K."/>
            <person name="Holub E."/>
            <person name="Studholme D.J."/>
            <person name="Maclean D."/>
            <person name="Jones J.D."/>
        </authorList>
    </citation>
    <scope>NUCLEOTIDE SEQUENCE</scope>
</reference>
<dbReference type="InterPro" id="IPR011992">
    <property type="entry name" value="EF-hand-dom_pair"/>
</dbReference>
<dbReference type="Gene3D" id="1.10.238.10">
    <property type="entry name" value="EF-hand"/>
    <property type="match status" value="1"/>
</dbReference>
<dbReference type="InterPro" id="IPR008907">
    <property type="entry name" value="TPP/p25"/>
</dbReference>
<reference evidence="2" key="2">
    <citation type="submission" date="2011-02" db="EMBL/GenBank/DDBJ databases">
        <authorList>
            <person name="MacLean D."/>
        </authorList>
    </citation>
    <scope>NUCLEOTIDE SEQUENCE</scope>
</reference>
<evidence type="ECO:0000313" key="2">
    <source>
        <dbReference type="EMBL" id="CCA24272.1"/>
    </source>
</evidence>
<gene>
    <name evidence="2" type="primary">AlNc14C231G9292</name>
    <name evidence="2" type="ORF">ALNC14_104160</name>
</gene>
<dbReference type="GO" id="GO:0046785">
    <property type="term" value="P:microtubule polymerization"/>
    <property type="evidence" value="ECO:0007669"/>
    <property type="project" value="InterPro"/>
</dbReference>
<dbReference type="GO" id="GO:0015631">
    <property type="term" value="F:tubulin binding"/>
    <property type="evidence" value="ECO:0007669"/>
    <property type="project" value="InterPro"/>
</dbReference>
<dbReference type="SUPFAM" id="SSF47473">
    <property type="entry name" value="EF-hand"/>
    <property type="match status" value="1"/>
</dbReference>